<dbReference type="InterPro" id="IPR018510">
    <property type="entry name" value="DAP_epimerase_AS"/>
</dbReference>
<dbReference type="InterPro" id="IPR001653">
    <property type="entry name" value="DAP_epimerase_DapF"/>
</dbReference>
<evidence type="ECO:0000256" key="5">
    <source>
        <dbReference type="ARBA" id="ARBA00022605"/>
    </source>
</evidence>
<evidence type="ECO:0000256" key="2">
    <source>
        <dbReference type="ARBA" id="ARBA00010219"/>
    </source>
</evidence>
<comment type="pathway">
    <text evidence="1">Amino-acid biosynthesis; L-lysine biosynthesis via DAP pathway; DL-2,6-diaminopimelate from LL-2,6-diaminopimelate: step 1/1.</text>
</comment>
<dbReference type="PANTHER" id="PTHR31689:SF0">
    <property type="entry name" value="DIAMINOPIMELATE EPIMERASE"/>
    <property type="match status" value="1"/>
</dbReference>
<dbReference type="GO" id="GO:0009089">
    <property type="term" value="P:lysine biosynthetic process via diaminopimelate"/>
    <property type="evidence" value="ECO:0007669"/>
    <property type="project" value="UniProtKB-UniPathway"/>
</dbReference>
<dbReference type="AlphaFoldDB" id="A0A448ZRQ9"/>
<keyword evidence="7" id="KW-0413">Isomerase</keyword>
<keyword evidence="4" id="KW-0963">Cytoplasm</keyword>
<sequence length="380" mass="41219">MTSFMTADAQKSVLHSPTCRLCRPNETRQLQDDNNDDDAMISRIIKYPSRPSKPLTHTMTFFKKAAILSTLCSSSVAFTTLGMSKQSATSLKSAVVDFSKYEGLGNDFILVDDRDKDAPSLSPEQSEKLCNRNFGIGGDGVIFALKPPSDDYDFSMRIYNSDGSEPEMCGNGIRCFAQFLKDLGADAESYQVNTLAGRIIPVMNDDGTITVDMGEPILKAADVPTTLAANFEDDISVVEQDLECNGKNWKVSAVSMGNPHCIIFVDDLENDIDFESDGPALESCEAFPAKTNVEFVQVMSDTHLKMKVWERGAGPTLACGTGTCALVIAAIQAGKIPSGNKVRVTLPGGDLFIEWNKDTDNKVFMTGPATYTFSGKAALK</sequence>
<dbReference type="NCBIfam" id="TIGR00652">
    <property type="entry name" value="DapF"/>
    <property type="match status" value="1"/>
</dbReference>
<evidence type="ECO:0000256" key="7">
    <source>
        <dbReference type="ARBA" id="ARBA00023235"/>
    </source>
</evidence>
<name>A0A448ZRQ9_9STRA</name>
<comment type="catalytic activity">
    <reaction evidence="8">
        <text>(2S,6S)-2,6-diaminopimelate = meso-2,6-diaminopimelate</text>
        <dbReference type="Rhea" id="RHEA:15393"/>
        <dbReference type="ChEBI" id="CHEBI:57609"/>
        <dbReference type="ChEBI" id="CHEBI:57791"/>
        <dbReference type="EC" id="5.1.1.7"/>
    </reaction>
</comment>
<dbReference type="GO" id="GO:0005829">
    <property type="term" value="C:cytosol"/>
    <property type="evidence" value="ECO:0007669"/>
    <property type="project" value="TreeGrafter"/>
</dbReference>
<evidence type="ECO:0000256" key="6">
    <source>
        <dbReference type="ARBA" id="ARBA00023154"/>
    </source>
</evidence>
<dbReference type="HAMAP" id="MF_00197">
    <property type="entry name" value="DAP_epimerase"/>
    <property type="match status" value="1"/>
</dbReference>
<proteinExistence type="inferred from homology"/>
<evidence type="ECO:0000313" key="10">
    <source>
        <dbReference type="Proteomes" id="UP000291116"/>
    </source>
</evidence>
<dbReference type="FunFam" id="3.10.310.10:FF:000004">
    <property type="entry name" value="Diaminopimelate epimerase"/>
    <property type="match status" value="1"/>
</dbReference>
<evidence type="ECO:0000313" key="9">
    <source>
        <dbReference type="EMBL" id="VEU44741.1"/>
    </source>
</evidence>
<dbReference type="PANTHER" id="PTHR31689">
    <property type="entry name" value="DIAMINOPIMELATE EPIMERASE, CHLOROPLASTIC"/>
    <property type="match status" value="1"/>
</dbReference>
<dbReference type="Pfam" id="PF01678">
    <property type="entry name" value="DAP_epimerase"/>
    <property type="match status" value="2"/>
</dbReference>
<protein>
    <recommendedName>
        <fullName evidence="3">diaminopimelate epimerase</fullName>
        <ecNumber evidence="3">5.1.1.7</ecNumber>
    </recommendedName>
</protein>
<dbReference type="PROSITE" id="PS01326">
    <property type="entry name" value="DAP_EPIMERASE"/>
    <property type="match status" value="1"/>
</dbReference>
<evidence type="ECO:0000256" key="8">
    <source>
        <dbReference type="ARBA" id="ARBA00051712"/>
    </source>
</evidence>
<dbReference type="UniPathway" id="UPA00034">
    <property type="reaction ID" value="UER00025"/>
</dbReference>
<dbReference type="SUPFAM" id="SSF54506">
    <property type="entry name" value="Diaminopimelate epimerase-like"/>
    <property type="match status" value="2"/>
</dbReference>
<keyword evidence="5" id="KW-0028">Amino-acid biosynthesis</keyword>
<dbReference type="Proteomes" id="UP000291116">
    <property type="component" value="Unassembled WGS sequence"/>
</dbReference>
<dbReference type="GO" id="GO:0008837">
    <property type="term" value="F:diaminopimelate epimerase activity"/>
    <property type="evidence" value="ECO:0007669"/>
    <property type="project" value="UniProtKB-EC"/>
</dbReference>
<evidence type="ECO:0000256" key="1">
    <source>
        <dbReference type="ARBA" id="ARBA00005196"/>
    </source>
</evidence>
<dbReference type="EMBL" id="CAACVS010000663">
    <property type="protein sequence ID" value="VEU44741.1"/>
    <property type="molecule type" value="Genomic_DNA"/>
</dbReference>
<dbReference type="Gene3D" id="3.10.310.10">
    <property type="entry name" value="Diaminopimelate Epimerase, Chain A, domain 1"/>
    <property type="match status" value="2"/>
</dbReference>
<keyword evidence="10" id="KW-1185">Reference proteome</keyword>
<gene>
    <name evidence="9" type="ORF">PSNMU_V1.4_AUG-EV-PASAV3_0118750</name>
</gene>
<comment type="similarity">
    <text evidence="2">Belongs to the diaminopimelate epimerase family.</text>
</comment>
<accession>A0A448ZRQ9</accession>
<evidence type="ECO:0000256" key="4">
    <source>
        <dbReference type="ARBA" id="ARBA00022490"/>
    </source>
</evidence>
<dbReference type="OrthoDB" id="4768at2759"/>
<dbReference type="EC" id="5.1.1.7" evidence="3"/>
<keyword evidence="6" id="KW-0457">Lysine biosynthesis</keyword>
<organism evidence="9 10">
    <name type="scientific">Pseudo-nitzschia multistriata</name>
    <dbReference type="NCBI Taxonomy" id="183589"/>
    <lineage>
        <taxon>Eukaryota</taxon>
        <taxon>Sar</taxon>
        <taxon>Stramenopiles</taxon>
        <taxon>Ochrophyta</taxon>
        <taxon>Bacillariophyta</taxon>
        <taxon>Bacillariophyceae</taxon>
        <taxon>Bacillariophycidae</taxon>
        <taxon>Bacillariales</taxon>
        <taxon>Bacillariaceae</taxon>
        <taxon>Pseudo-nitzschia</taxon>
    </lineage>
</organism>
<evidence type="ECO:0000256" key="3">
    <source>
        <dbReference type="ARBA" id="ARBA00013080"/>
    </source>
</evidence>
<reference evidence="9 10" key="1">
    <citation type="submission" date="2019-01" db="EMBL/GenBank/DDBJ databases">
        <authorList>
            <person name="Ferrante I. M."/>
        </authorList>
    </citation>
    <scope>NUCLEOTIDE SEQUENCE [LARGE SCALE GENOMIC DNA]</scope>
    <source>
        <strain evidence="9 10">B856</strain>
    </source>
</reference>